<dbReference type="GO" id="GO:0047527">
    <property type="term" value="F:2,3-dihydroxybenzoate-serine ligase activity"/>
    <property type="evidence" value="ECO:0007669"/>
    <property type="project" value="TreeGrafter"/>
</dbReference>
<dbReference type="EMBL" id="LT960612">
    <property type="protein sequence ID" value="SON52993.1"/>
    <property type="molecule type" value="Genomic_DNA"/>
</dbReference>
<dbReference type="GO" id="GO:0031177">
    <property type="term" value="F:phosphopantetheine binding"/>
    <property type="evidence" value="ECO:0007669"/>
    <property type="project" value="InterPro"/>
</dbReference>
<dbReference type="PROSITE" id="PS00455">
    <property type="entry name" value="AMP_BINDING"/>
    <property type="match status" value="1"/>
</dbReference>
<feature type="domain" description="Carrier" evidence="4">
    <location>
        <begin position="978"/>
        <end position="1053"/>
    </location>
</feature>
<dbReference type="InterPro" id="IPR009081">
    <property type="entry name" value="PP-bd_ACP"/>
</dbReference>
<dbReference type="FunFam" id="3.40.50.980:FF:000002">
    <property type="entry name" value="Enterobactin synthetase component F"/>
    <property type="match status" value="1"/>
</dbReference>
<dbReference type="InterPro" id="IPR001031">
    <property type="entry name" value="Thioesterase"/>
</dbReference>
<dbReference type="InterPro" id="IPR029058">
    <property type="entry name" value="AB_hydrolase_fold"/>
</dbReference>
<dbReference type="Pfam" id="PF00550">
    <property type="entry name" value="PP-binding"/>
    <property type="match status" value="1"/>
</dbReference>
<dbReference type="NCBIfam" id="TIGR01733">
    <property type="entry name" value="AA-adenyl-dom"/>
    <property type="match status" value="1"/>
</dbReference>
<dbReference type="CDD" id="cd17646">
    <property type="entry name" value="A_NRPS_AB3403-like"/>
    <property type="match status" value="1"/>
</dbReference>
<dbReference type="InterPro" id="IPR000873">
    <property type="entry name" value="AMP-dep_synth/lig_dom"/>
</dbReference>
<dbReference type="InterPro" id="IPR001242">
    <property type="entry name" value="Condensation_dom"/>
</dbReference>
<dbReference type="Gene3D" id="3.30.559.30">
    <property type="entry name" value="Nonribosomal peptide synthetase, condensation domain"/>
    <property type="match status" value="1"/>
</dbReference>
<dbReference type="GO" id="GO:0009239">
    <property type="term" value="P:enterobactin biosynthetic process"/>
    <property type="evidence" value="ECO:0007669"/>
    <property type="project" value="TreeGrafter"/>
</dbReference>
<sequence length="1321" mass="148897">MNDTDQLKKTPNSSQDLLPLTDAQAGIWYAQQRDPDNPIYKTGEYIVIDGMVDESCFVEAVTIAVNEVDSLHARFMTTIEGPRMLITRRDWEVDRLDFSKQNQPLECAIDWMKMELSVAVDLAKDRLFSMAFITLSPKRCIWFLSLHHIAIDGYSMSLIASRVAHIYTNLTTGTPVDSIHFASQQTILDEDNAYKLSDRYVKDRNFYLERYKDHSDTVNLAGKPTVTSDRFLRLKGVMERSHFTHMEHLAKQCRTHWYSVLMASIASYVHRMTGSKEVVLGMPLMGRLGSVAIQTPSMRVNILPVRVSFEQGTSVVELVKQVNHEFSRVRRHQGFRYEELHRELNLVKDNRNLFGPLVNIMPFDYQHKFGDLSSNAFNLSAGPVDDISFYCYELDEQLHIDMDANPALYSIDDLNNHQQRLFHFMGGFFDSYQNSDSLISQLEILLPGEKNRIINDWNDTHQAIPKTTLTELLALQRVRTPTAPAIIFDETVLTYEQVAQKVEGLANWLRIQGVVKGKRVAVCVPRSIELIVVQQAVLAVGAVYVPIDPDYPDERIRYLLESSQPDWVFTHSAQQDKLSTFPHVQLVDNGALEALYDTRIDLNEDEIAAVELDPDDPAYIIYTSGSTGKPKGVVISHGAIVNRLLWMQDSYPIDENDRVLQKTPAGFDVSVWEFFWPMIQGACLVVAMPEGHKDPLYLQDLIHSQEITTLHFVPSMLQVFVHQVNPEKCRSIKQVFCSGEALSSELVHRYLQSFSGCLHNLYGPTEAAIDVTYWPCTKTNCEHSVPIGFPVWNTKMYILDDELQPVPPGVVGHLYIAGSQLATGYFGQKTLTDERFIQNPFEARDSKMYRSGDLAFWRKDGAIEYSGRSDFQVKIRGFRIELEEIERALIQHPSVGQVAVLAPEFMDGDKRLVAYVVCVGQESFELAHMQSHLAKTLPEYMLPNYLVVLDAFPLTDNGKFDRSALPKPDLAEQIGTKGPSTLVEERLCKLFCKLLDLPEVGVDDNFFELGGHSLLAAQLIAYIREIMGVDLSLAAVFEAPTVASIAAKLDGSTSDEALDVLLPLRTREGQPAIFCVHPAGGLSWCYAALTPIIPSHIPLYGVQSKNLGNPDNPLPKTMVEMAEDYVAAIRKEQPFGPYHLLGWSIGGMIAHVMAAILQQQGQKVGLLTLLDSYPSEQWQTMNPPGEEQALGALIRMAGVEFDETIHTSLTKQEVIDILQDAGSSMAHLSAETIASMIEVVINNNHRVRDKLDYVYKGDMLFFNAEKSDDEGFLEKAGWNSYMDGDIKVVDVNCIHRDMMRPDMLRLIGTKMVEELQDQNYG</sequence>
<evidence type="ECO:0000256" key="2">
    <source>
        <dbReference type="ARBA" id="ARBA00022450"/>
    </source>
</evidence>
<protein>
    <submittedName>
        <fullName evidence="5">Enterobactin synthase subunit F</fullName>
    </submittedName>
</protein>
<evidence type="ECO:0000256" key="1">
    <source>
        <dbReference type="ARBA" id="ARBA00001957"/>
    </source>
</evidence>
<dbReference type="FunFam" id="3.40.50.12780:FF:000012">
    <property type="entry name" value="Non-ribosomal peptide synthetase"/>
    <property type="match status" value="1"/>
</dbReference>
<dbReference type="OrthoDB" id="9757559at2"/>
<dbReference type="Proteomes" id="UP000235828">
    <property type="component" value="Chromosome B"/>
</dbReference>
<dbReference type="SUPFAM" id="SSF56801">
    <property type="entry name" value="Acetyl-CoA synthetase-like"/>
    <property type="match status" value="1"/>
</dbReference>
<dbReference type="Pfam" id="PF00501">
    <property type="entry name" value="AMP-binding"/>
    <property type="match status" value="1"/>
</dbReference>
<keyword evidence="3" id="KW-0597">Phosphoprotein</keyword>
<dbReference type="Pfam" id="PF13193">
    <property type="entry name" value="AMP-binding_C"/>
    <property type="match status" value="1"/>
</dbReference>
<dbReference type="FunFam" id="1.10.1200.10:FF:000016">
    <property type="entry name" value="Non-ribosomal peptide synthase"/>
    <property type="match status" value="1"/>
</dbReference>
<dbReference type="PRINTS" id="PR00154">
    <property type="entry name" value="AMPBINDING"/>
</dbReference>
<dbReference type="PANTHER" id="PTHR45527:SF1">
    <property type="entry name" value="FATTY ACID SYNTHASE"/>
    <property type="match status" value="1"/>
</dbReference>
<dbReference type="InterPro" id="IPR045851">
    <property type="entry name" value="AMP-bd_C_sf"/>
</dbReference>
<evidence type="ECO:0000256" key="3">
    <source>
        <dbReference type="ARBA" id="ARBA00022553"/>
    </source>
</evidence>
<dbReference type="InterPro" id="IPR020459">
    <property type="entry name" value="AMP-binding"/>
</dbReference>
<dbReference type="GO" id="GO:0072330">
    <property type="term" value="P:monocarboxylic acid biosynthetic process"/>
    <property type="evidence" value="ECO:0007669"/>
    <property type="project" value="UniProtKB-ARBA"/>
</dbReference>
<evidence type="ECO:0000259" key="4">
    <source>
        <dbReference type="PROSITE" id="PS50075"/>
    </source>
</evidence>
<dbReference type="Gene3D" id="2.30.38.10">
    <property type="entry name" value="Luciferase, Domain 3"/>
    <property type="match status" value="1"/>
</dbReference>
<evidence type="ECO:0000313" key="5">
    <source>
        <dbReference type="EMBL" id="SON52993.1"/>
    </source>
</evidence>
<dbReference type="InterPro" id="IPR025110">
    <property type="entry name" value="AMP-bd_C"/>
</dbReference>
<organism evidence="5 6">
    <name type="scientific">Vibrio tapetis subsp. tapetis</name>
    <dbReference type="NCBI Taxonomy" id="1671868"/>
    <lineage>
        <taxon>Bacteria</taxon>
        <taxon>Pseudomonadati</taxon>
        <taxon>Pseudomonadota</taxon>
        <taxon>Gammaproteobacteria</taxon>
        <taxon>Vibrionales</taxon>
        <taxon>Vibrionaceae</taxon>
        <taxon>Vibrio</taxon>
    </lineage>
</organism>
<dbReference type="InterPro" id="IPR020845">
    <property type="entry name" value="AMP-binding_CS"/>
</dbReference>
<dbReference type="InterPro" id="IPR036736">
    <property type="entry name" value="ACP-like_sf"/>
</dbReference>
<proteinExistence type="predicted"/>
<dbReference type="Pfam" id="PF00975">
    <property type="entry name" value="Thioesterase"/>
    <property type="match status" value="1"/>
</dbReference>
<dbReference type="PANTHER" id="PTHR45527">
    <property type="entry name" value="NONRIBOSOMAL PEPTIDE SYNTHETASE"/>
    <property type="match status" value="1"/>
</dbReference>
<dbReference type="FunFam" id="3.40.50.980:FF:000001">
    <property type="entry name" value="Non-ribosomal peptide synthetase"/>
    <property type="match status" value="1"/>
</dbReference>
<dbReference type="GO" id="GO:0009366">
    <property type="term" value="C:enterobactin synthetase complex"/>
    <property type="evidence" value="ECO:0007669"/>
    <property type="project" value="TreeGrafter"/>
</dbReference>
<reference evidence="5 6" key="1">
    <citation type="submission" date="2017-10" db="EMBL/GenBank/DDBJ databases">
        <authorList>
            <person name="Banno H."/>
            <person name="Chua N.-H."/>
        </authorList>
    </citation>
    <scope>NUCLEOTIDE SEQUENCE [LARGE SCALE GENOMIC DNA]</scope>
    <source>
        <strain evidence="5">Vibrio tapetis CECT4600</strain>
    </source>
</reference>
<dbReference type="Gene3D" id="3.30.559.10">
    <property type="entry name" value="Chloramphenicol acetyltransferase-like domain"/>
    <property type="match status" value="1"/>
</dbReference>
<dbReference type="KEGG" id="vta:B1382"/>
<dbReference type="InterPro" id="IPR020806">
    <property type="entry name" value="PKS_PP-bd"/>
</dbReference>
<dbReference type="GO" id="GO:0005829">
    <property type="term" value="C:cytosol"/>
    <property type="evidence" value="ECO:0007669"/>
    <property type="project" value="TreeGrafter"/>
</dbReference>
<dbReference type="FunFam" id="2.30.38.10:FF:000001">
    <property type="entry name" value="Non-ribosomal peptide synthetase PvdI"/>
    <property type="match status" value="1"/>
</dbReference>
<dbReference type="SUPFAM" id="SSF52777">
    <property type="entry name" value="CoA-dependent acyltransferases"/>
    <property type="match status" value="2"/>
</dbReference>
<comment type="cofactor">
    <cofactor evidence="1">
        <name>pantetheine 4'-phosphate</name>
        <dbReference type="ChEBI" id="CHEBI:47942"/>
    </cofactor>
</comment>
<dbReference type="SUPFAM" id="SSF47336">
    <property type="entry name" value="ACP-like"/>
    <property type="match status" value="1"/>
</dbReference>
<keyword evidence="2" id="KW-0596">Phosphopantetheine</keyword>
<accession>A0A2N8ZM43</accession>
<name>A0A2N8ZM43_9VIBR</name>
<evidence type="ECO:0000313" key="6">
    <source>
        <dbReference type="Proteomes" id="UP000235828"/>
    </source>
</evidence>
<dbReference type="SUPFAM" id="SSF53474">
    <property type="entry name" value="alpha/beta-Hydrolases"/>
    <property type="match status" value="1"/>
</dbReference>
<dbReference type="Gene3D" id="3.40.50.980">
    <property type="match status" value="2"/>
</dbReference>
<dbReference type="SMART" id="SM00823">
    <property type="entry name" value="PKS_PP"/>
    <property type="match status" value="1"/>
</dbReference>
<dbReference type="PROSITE" id="PS50075">
    <property type="entry name" value="CARRIER"/>
    <property type="match status" value="1"/>
</dbReference>
<dbReference type="InterPro" id="IPR010071">
    <property type="entry name" value="AA_adenyl_dom"/>
</dbReference>
<gene>
    <name evidence="5" type="ORF">VTAP4600_B1382</name>
</gene>
<keyword evidence="6" id="KW-1185">Reference proteome</keyword>
<dbReference type="Gene3D" id="3.40.50.1820">
    <property type="entry name" value="alpha/beta hydrolase"/>
    <property type="match status" value="1"/>
</dbReference>
<dbReference type="Gene3D" id="3.30.300.30">
    <property type="match status" value="1"/>
</dbReference>
<dbReference type="GO" id="GO:0043041">
    <property type="term" value="P:amino acid activation for nonribosomal peptide biosynthetic process"/>
    <property type="evidence" value="ECO:0007669"/>
    <property type="project" value="TreeGrafter"/>
</dbReference>
<dbReference type="FunFam" id="3.30.300.30:FF:000010">
    <property type="entry name" value="Enterobactin synthetase component F"/>
    <property type="match status" value="1"/>
</dbReference>
<dbReference type="InterPro" id="IPR023213">
    <property type="entry name" value="CAT-like_dom_sf"/>
</dbReference>
<dbReference type="Pfam" id="PF00668">
    <property type="entry name" value="Condensation"/>
    <property type="match status" value="1"/>
</dbReference>